<sequence>MPPSGTGGPFYDPSHKHEKYTHPCAVHDDSRPRSLVPAPTEYPSPKHICELDHAT</sequence>
<gene>
    <name evidence="2" type="ORF">M407DRAFT_30900</name>
</gene>
<proteinExistence type="predicted"/>
<dbReference type="EMBL" id="KN823221">
    <property type="protein sequence ID" value="KIO19437.1"/>
    <property type="molecule type" value="Genomic_DNA"/>
</dbReference>
<dbReference type="Proteomes" id="UP000054248">
    <property type="component" value="Unassembled WGS sequence"/>
</dbReference>
<evidence type="ECO:0000313" key="3">
    <source>
        <dbReference type="Proteomes" id="UP000054248"/>
    </source>
</evidence>
<feature type="region of interest" description="Disordered" evidence="1">
    <location>
        <begin position="1"/>
        <end position="55"/>
    </location>
</feature>
<accession>A0A0C3LDA7</accession>
<organism evidence="2 3">
    <name type="scientific">Tulasnella calospora MUT 4182</name>
    <dbReference type="NCBI Taxonomy" id="1051891"/>
    <lineage>
        <taxon>Eukaryota</taxon>
        <taxon>Fungi</taxon>
        <taxon>Dikarya</taxon>
        <taxon>Basidiomycota</taxon>
        <taxon>Agaricomycotina</taxon>
        <taxon>Agaricomycetes</taxon>
        <taxon>Cantharellales</taxon>
        <taxon>Tulasnellaceae</taxon>
        <taxon>Tulasnella</taxon>
    </lineage>
</organism>
<name>A0A0C3LDA7_9AGAM</name>
<dbReference type="HOGENOM" id="CLU_3034098_0_0_1"/>
<evidence type="ECO:0000256" key="1">
    <source>
        <dbReference type="SAM" id="MobiDB-lite"/>
    </source>
</evidence>
<protein>
    <submittedName>
        <fullName evidence="2">Uncharacterized protein</fullName>
    </submittedName>
</protein>
<evidence type="ECO:0000313" key="2">
    <source>
        <dbReference type="EMBL" id="KIO19437.1"/>
    </source>
</evidence>
<dbReference type="AlphaFoldDB" id="A0A0C3LDA7"/>
<reference evidence="3" key="2">
    <citation type="submission" date="2015-01" db="EMBL/GenBank/DDBJ databases">
        <title>Evolutionary Origins and Diversification of the Mycorrhizal Mutualists.</title>
        <authorList>
            <consortium name="DOE Joint Genome Institute"/>
            <consortium name="Mycorrhizal Genomics Consortium"/>
            <person name="Kohler A."/>
            <person name="Kuo A."/>
            <person name="Nagy L.G."/>
            <person name="Floudas D."/>
            <person name="Copeland A."/>
            <person name="Barry K.W."/>
            <person name="Cichocki N."/>
            <person name="Veneault-Fourrey C."/>
            <person name="LaButti K."/>
            <person name="Lindquist E.A."/>
            <person name="Lipzen A."/>
            <person name="Lundell T."/>
            <person name="Morin E."/>
            <person name="Murat C."/>
            <person name="Riley R."/>
            <person name="Ohm R."/>
            <person name="Sun H."/>
            <person name="Tunlid A."/>
            <person name="Henrissat B."/>
            <person name="Grigoriev I.V."/>
            <person name="Hibbett D.S."/>
            <person name="Martin F."/>
        </authorList>
    </citation>
    <scope>NUCLEOTIDE SEQUENCE [LARGE SCALE GENOMIC DNA]</scope>
    <source>
        <strain evidence="3">MUT 4182</strain>
    </source>
</reference>
<reference evidence="2 3" key="1">
    <citation type="submission" date="2014-04" db="EMBL/GenBank/DDBJ databases">
        <authorList>
            <consortium name="DOE Joint Genome Institute"/>
            <person name="Kuo A."/>
            <person name="Girlanda M."/>
            <person name="Perotto S."/>
            <person name="Kohler A."/>
            <person name="Nagy L.G."/>
            <person name="Floudas D."/>
            <person name="Copeland A."/>
            <person name="Barry K.W."/>
            <person name="Cichocki N."/>
            <person name="Veneault-Fourrey C."/>
            <person name="LaButti K."/>
            <person name="Lindquist E.A."/>
            <person name="Lipzen A."/>
            <person name="Lundell T."/>
            <person name="Morin E."/>
            <person name="Murat C."/>
            <person name="Sun H."/>
            <person name="Tunlid A."/>
            <person name="Henrissat B."/>
            <person name="Grigoriev I.V."/>
            <person name="Hibbett D.S."/>
            <person name="Martin F."/>
            <person name="Nordberg H.P."/>
            <person name="Cantor M.N."/>
            <person name="Hua S.X."/>
        </authorList>
    </citation>
    <scope>NUCLEOTIDE SEQUENCE [LARGE SCALE GENOMIC DNA]</scope>
    <source>
        <strain evidence="2 3">MUT 4182</strain>
    </source>
</reference>
<keyword evidence="3" id="KW-1185">Reference proteome</keyword>